<feature type="domain" description="Flagellar hook-associated protein FlgK helical" evidence="10">
    <location>
        <begin position="91"/>
        <end position="320"/>
    </location>
</feature>
<keyword evidence="6 7" id="KW-0975">Bacterial flagellum</keyword>
<dbReference type="RefSeq" id="WP_014851109.1">
    <property type="nucleotide sequence ID" value="NZ_DALZHK010000038.1"/>
</dbReference>
<name>A0ABX9V5V1_9GAMM</name>
<evidence type="ECO:0000256" key="1">
    <source>
        <dbReference type="ARBA" id="ARBA00004365"/>
    </source>
</evidence>
<dbReference type="Pfam" id="PF22638">
    <property type="entry name" value="FlgK_D1"/>
    <property type="match status" value="1"/>
</dbReference>
<dbReference type="Proteomes" id="UP000269134">
    <property type="component" value="Unassembled WGS sequence"/>
</dbReference>
<evidence type="ECO:0000259" key="8">
    <source>
        <dbReference type="Pfam" id="PF00460"/>
    </source>
</evidence>
<keyword evidence="12" id="KW-1185">Reference proteome</keyword>
<keyword evidence="11" id="KW-0966">Cell projection</keyword>
<evidence type="ECO:0000256" key="7">
    <source>
        <dbReference type="RuleBase" id="RU362065"/>
    </source>
</evidence>
<gene>
    <name evidence="7 11" type="primary">flgK</name>
    <name evidence="11" type="ORF">EA795_12225</name>
</gene>
<dbReference type="InterPro" id="IPR053927">
    <property type="entry name" value="FlgK_helical"/>
</dbReference>
<evidence type="ECO:0000259" key="9">
    <source>
        <dbReference type="Pfam" id="PF06429"/>
    </source>
</evidence>
<evidence type="ECO:0000256" key="6">
    <source>
        <dbReference type="ARBA" id="ARBA00023143"/>
    </source>
</evidence>
<evidence type="ECO:0000313" key="12">
    <source>
        <dbReference type="Proteomes" id="UP000269134"/>
    </source>
</evidence>
<dbReference type="InterPro" id="IPR001444">
    <property type="entry name" value="Flag_bb_rod_N"/>
</dbReference>
<evidence type="ECO:0000259" key="10">
    <source>
        <dbReference type="Pfam" id="PF22638"/>
    </source>
</evidence>
<dbReference type="EMBL" id="RFFL01000008">
    <property type="protein sequence ID" value="RMI00715.1"/>
    <property type="molecule type" value="Genomic_DNA"/>
</dbReference>
<feature type="domain" description="Flagellar basal body rod protein N-terminal" evidence="8">
    <location>
        <begin position="7"/>
        <end position="34"/>
    </location>
</feature>
<accession>A0ABX9V5V1</accession>
<comment type="subcellular location">
    <subcellularLocation>
        <location evidence="1 7">Bacterial flagellum</location>
    </subcellularLocation>
    <subcellularLocation>
        <location evidence="2 7">Secreted</location>
    </subcellularLocation>
</comment>
<evidence type="ECO:0000256" key="5">
    <source>
        <dbReference type="ARBA" id="ARBA00022525"/>
    </source>
</evidence>
<comment type="caution">
    <text evidence="11">The sequence shown here is derived from an EMBL/GenBank/DDBJ whole genome shotgun (WGS) entry which is preliminary data.</text>
</comment>
<dbReference type="PRINTS" id="PR01005">
    <property type="entry name" value="FLGHOOKAP1"/>
</dbReference>
<keyword evidence="11" id="KW-0282">Flagellum</keyword>
<reference evidence="11 12" key="1">
    <citation type="submission" date="2018-10" db="EMBL/GenBank/DDBJ databases">
        <title>Pseudomonas sp. GL14 genome.</title>
        <authorList>
            <person name="Peng J."/>
            <person name="Liu Z.-P."/>
        </authorList>
    </citation>
    <scope>NUCLEOTIDE SEQUENCE [LARGE SCALE GENOMIC DNA]</scope>
    <source>
        <strain evidence="11 12">GL14</strain>
    </source>
</reference>
<dbReference type="Pfam" id="PF06429">
    <property type="entry name" value="Flg_bbr_C"/>
    <property type="match status" value="1"/>
</dbReference>
<sequence>MSILGQIGYSGVRATQIALTATGQNIANVNTPGFSRLTPEQHSLGGQTATSIGGGVQVTSIRRLSSDFHNQQLWRAGTDKGYFSTNQQYLTALEGLIDSEGSSVSVGLDNFFAALSEASSTPESIALRQQIIGEAKQLAQRFNGLNSNIGTQLNALKGQRVAMTSEINGLSGNIAELNAQIREMESTGRDTATLRDYRENLVKELSQYAGIRVQEAPDGTLDVSLANGQPLVAGITAGQLKVEENAAGEQEMTLDFAKTSFPLNQDGLGGSLGSLYDMEYGALRPAQQDLHDMASALSQMVNDTLAGGYDLNGNPGQPLFVYDANSTSGMLAVGSLAPEELAFSSEFELDANGDRQGVVGNNQQLLELLELKSRGIVVAGSTVPLNDAYAGLVGRVASASRQNQADLSAAKTVSEQAQAQRDSVSAVNLDEEAVNLMAYEQAYQANMKVISTSNDLFNAVLAMF</sequence>
<evidence type="ECO:0000256" key="3">
    <source>
        <dbReference type="ARBA" id="ARBA00009677"/>
    </source>
</evidence>
<keyword evidence="5 7" id="KW-0964">Secreted</keyword>
<dbReference type="InterPro" id="IPR010930">
    <property type="entry name" value="Flg_bb/hook_C_dom"/>
</dbReference>
<dbReference type="Pfam" id="PF00460">
    <property type="entry name" value="Flg_bb_rod"/>
    <property type="match status" value="1"/>
</dbReference>
<dbReference type="SUPFAM" id="SSF64518">
    <property type="entry name" value="Phase 1 flagellin"/>
    <property type="match status" value="1"/>
</dbReference>
<proteinExistence type="inferred from homology"/>
<keyword evidence="11" id="KW-0969">Cilium</keyword>
<comment type="similarity">
    <text evidence="3 7">Belongs to the flagella basal body rod proteins family.</text>
</comment>
<evidence type="ECO:0000313" key="11">
    <source>
        <dbReference type="EMBL" id="RMI00715.1"/>
    </source>
</evidence>
<protein>
    <recommendedName>
        <fullName evidence="4 7">Flagellar hook-associated protein 1</fullName>
        <shortName evidence="7">HAP1</shortName>
    </recommendedName>
</protein>
<dbReference type="GeneID" id="84609806"/>
<dbReference type="NCBIfam" id="TIGR02492">
    <property type="entry name" value="flgK_ends"/>
    <property type="match status" value="1"/>
</dbReference>
<evidence type="ECO:0000256" key="2">
    <source>
        <dbReference type="ARBA" id="ARBA00004613"/>
    </source>
</evidence>
<dbReference type="InterPro" id="IPR002371">
    <property type="entry name" value="FlgK"/>
</dbReference>
<organism evidence="11 12">
    <name type="scientific">Stutzerimonas nitrititolerans</name>
    <dbReference type="NCBI Taxonomy" id="2482751"/>
    <lineage>
        <taxon>Bacteria</taxon>
        <taxon>Pseudomonadati</taxon>
        <taxon>Pseudomonadota</taxon>
        <taxon>Gammaproteobacteria</taxon>
        <taxon>Pseudomonadales</taxon>
        <taxon>Pseudomonadaceae</taxon>
        <taxon>Stutzerimonas</taxon>
    </lineage>
</organism>
<feature type="domain" description="Flagellar basal-body/hook protein C-terminal" evidence="9">
    <location>
        <begin position="423"/>
        <end position="462"/>
    </location>
</feature>
<dbReference type="PANTHER" id="PTHR30033:SF1">
    <property type="entry name" value="FLAGELLAR HOOK-ASSOCIATED PROTEIN 1"/>
    <property type="match status" value="1"/>
</dbReference>
<dbReference type="PANTHER" id="PTHR30033">
    <property type="entry name" value="FLAGELLAR HOOK-ASSOCIATED PROTEIN 1"/>
    <property type="match status" value="1"/>
</dbReference>
<evidence type="ECO:0000256" key="4">
    <source>
        <dbReference type="ARBA" id="ARBA00016244"/>
    </source>
</evidence>